<sequence>MPPACRRPALRAPLPTLLLPYLGALPSLSMRDHLFAEVELGETTALAAEPGPAKSQNVSEIVGAATEQTLEPLQRTQKALQARLQELDAKMVELKDDETMGQPVPIDEVDPGCQGDFTKLPAAARQPFVGFAKCRGACENRAMVPEGANLEASTNMLLLCVRRPPEGRRARSESELSMLGGGRPFWN</sequence>
<feature type="coiled-coil region" evidence="1">
    <location>
        <begin position="70"/>
        <end position="97"/>
    </location>
</feature>
<protein>
    <submittedName>
        <fullName evidence="3">Uncharacterized protein</fullName>
    </submittedName>
</protein>
<accession>A0ABN9YDZ5</accession>
<evidence type="ECO:0000256" key="1">
    <source>
        <dbReference type="SAM" id="Coils"/>
    </source>
</evidence>
<evidence type="ECO:0000256" key="2">
    <source>
        <dbReference type="SAM" id="SignalP"/>
    </source>
</evidence>
<feature type="chain" id="PRO_5046963886" evidence="2">
    <location>
        <begin position="25"/>
        <end position="187"/>
    </location>
</feature>
<organism evidence="3 4">
    <name type="scientific">Prorocentrum cordatum</name>
    <dbReference type="NCBI Taxonomy" id="2364126"/>
    <lineage>
        <taxon>Eukaryota</taxon>
        <taxon>Sar</taxon>
        <taxon>Alveolata</taxon>
        <taxon>Dinophyceae</taxon>
        <taxon>Prorocentrales</taxon>
        <taxon>Prorocentraceae</taxon>
        <taxon>Prorocentrum</taxon>
    </lineage>
</organism>
<name>A0ABN9YDZ5_9DINO</name>
<dbReference type="Proteomes" id="UP001189429">
    <property type="component" value="Unassembled WGS sequence"/>
</dbReference>
<dbReference type="EMBL" id="CAUYUJ010022242">
    <property type="protein sequence ID" value="CAK0909694.1"/>
    <property type="molecule type" value="Genomic_DNA"/>
</dbReference>
<keyword evidence="4" id="KW-1185">Reference proteome</keyword>
<keyword evidence="1" id="KW-0175">Coiled coil</keyword>
<evidence type="ECO:0000313" key="3">
    <source>
        <dbReference type="EMBL" id="CAK0909694.1"/>
    </source>
</evidence>
<evidence type="ECO:0000313" key="4">
    <source>
        <dbReference type="Proteomes" id="UP001189429"/>
    </source>
</evidence>
<gene>
    <name evidence="3" type="ORF">PCOR1329_LOCUS84049</name>
</gene>
<reference evidence="3" key="1">
    <citation type="submission" date="2023-10" db="EMBL/GenBank/DDBJ databases">
        <authorList>
            <person name="Chen Y."/>
            <person name="Shah S."/>
            <person name="Dougan E. K."/>
            <person name="Thang M."/>
            <person name="Chan C."/>
        </authorList>
    </citation>
    <scope>NUCLEOTIDE SEQUENCE [LARGE SCALE GENOMIC DNA]</scope>
</reference>
<comment type="caution">
    <text evidence="3">The sequence shown here is derived from an EMBL/GenBank/DDBJ whole genome shotgun (WGS) entry which is preliminary data.</text>
</comment>
<keyword evidence="2" id="KW-0732">Signal</keyword>
<proteinExistence type="predicted"/>
<feature type="signal peptide" evidence="2">
    <location>
        <begin position="1"/>
        <end position="24"/>
    </location>
</feature>